<evidence type="ECO:0000256" key="5">
    <source>
        <dbReference type="ARBA" id="ARBA00022679"/>
    </source>
</evidence>
<dbReference type="CDD" id="cd16461">
    <property type="entry name" value="RING-H2_EL5-like"/>
    <property type="match status" value="1"/>
</dbReference>
<comment type="pathway">
    <text evidence="3">Protein modification; protein ubiquitination.</text>
</comment>
<dbReference type="EnsemblPlants" id="AUR62012053-RA">
    <property type="protein sequence ID" value="AUR62012053-RA:cds"/>
    <property type="gene ID" value="AUR62012053"/>
</dbReference>
<evidence type="ECO:0000256" key="8">
    <source>
        <dbReference type="ARBA" id="ARBA00022771"/>
    </source>
</evidence>
<dbReference type="InterPro" id="IPR044600">
    <property type="entry name" value="ATL1/ATL16-like"/>
</dbReference>
<comment type="catalytic activity">
    <reaction evidence="1">
        <text>S-ubiquitinyl-[E2 ubiquitin-conjugating enzyme]-L-cysteine + [acceptor protein]-L-lysine = [E2 ubiquitin-conjugating enzyme]-L-cysteine + N(6)-ubiquitinyl-[acceptor protein]-L-lysine.</text>
        <dbReference type="EC" id="2.3.2.27"/>
    </reaction>
</comment>
<dbReference type="KEGG" id="cqi:110734140"/>
<dbReference type="PANTHER" id="PTHR46913:SF1">
    <property type="entry name" value="RING-H2 FINGER PROTEIN ATL16"/>
    <property type="match status" value="1"/>
</dbReference>
<evidence type="ECO:0000256" key="4">
    <source>
        <dbReference type="ARBA" id="ARBA00012483"/>
    </source>
</evidence>
<keyword evidence="9" id="KW-0833">Ubl conjugation pathway</keyword>
<evidence type="ECO:0000256" key="10">
    <source>
        <dbReference type="ARBA" id="ARBA00022833"/>
    </source>
</evidence>
<keyword evidence="5" id="KW-0808">Transferase</keyword>
<keyword evidence="19" id="KW-1185">Reference proteome</keyword>
<dbReference type="SMART" id="SM00184">
    <property type="entry name" value="RING"/>
    <property type="match status" value="1"/>
</dbReference>
<dbReference type="InterPro" id="IPR001841">
    <property type="entry name" value="Znf_RING"/>
</dbReference>
<name>A0A803LFU7_CHEQI</name>
<dbReference type="GeneID" id="110734140"/>
<comment type="subcellular location">
    <subcellularLocation>
        <location evidence="2">Membrane</location>
        <topology evidence="2">Single-pass membrane protein</topology>
    </subcellularLocation>
</comment>
<gene>
    <name evidence="18" type="primary">LOC110734140</name>
</gene>
<evidence type="ECO:0000256" key="15">
    <source>
        <dbReference type="SAM" id="MobiDB-lite"/>
    </source>
</evidence>
<reference evidence="18" key="1">
    <citation type="journal article" date="2017" name="Nature">
        <title>The genome of Chenopodium quinoa.</title>
        <authorList>
            <person name="Jarvis D.E."/>
            <person name="Ho Y.S."/>
            <person name="Lightfoot D.J."/>
            <person name="Schmoeckel S.M."/>
            <person name="Li B."/>
            <person name="Borm T.J.A."/>
            <person name="Ohyanagi H."/>
            <person name="Mineta K."/>
            <person name="Michell C.T."/>
            <person name="Saber N."/>
            <person name="Kharbatia N.M."/>
            <person name="Rupper R.R."/>
            <person name="Sharp A.R."/>
            <person name="Dally N."/>
            <person name="Boughton B.A."/>
            <person name="Woo Y.H."/>
            <person name="Gao G."/>
            <person name="Schijlen E.G.W.M."/>
            <person name="Guo X."/>
            <person name="Momin A.A."/>
            <person name="Negrao S."/>
            <person name="Al-Babili S."/>
            <person name="Gehring C."/>
            <person name="Roessner U."/>
            <person name="Jung C."/>
            <person name="Murphy K."/>
            <person name="Arold S.T."/>
            <person name="Gojobori T."/>
            <person name="van der Linden C.G."/>
            <person name="van Loo E.N."/>
            <person name="Jellen E.N."/>
            <person name="Maughan P.J."/>
            <person name="Tester M."/>
        </authorList>
    </citation>
    <scope>NUCLEOTIDE SEQUENCE [LARGE SCALE GENOMIC DNA]</scope>
    <source>
        <strain evidence="18">cv. PI 614886</strain>
    </source>
</reference>
<keyword evidence="6 16" id="KW-0812">Transmembrane</keyword>
<reference evidence="18" key="2">
    <citation type="submission" date="2021-03" db="UniProtKB">
        <authorList>
            <consortium name="EnsemblPlants"/>
        </authorList>
    </citation>
    <scope>IDENTIFICATION</scope>
</reference>
<keyword evidence="10" id="KW-0862">Zinc</keyword>
<dbReference type="OMA" id="WPNPSHY"/>
<proteinExistence type="inferred from homology"/>
<dbReference type="PANTHER" id="PTHR46913">
    <property type="entry name" value="RING-H2 FINGER PROTEIN ATL16"/>
    <property type="match status" value="1"/>
</dbReference>
<dbReference type="Gramene" id="AUR62012053-RA">
    <property type="protein sequence ID" value="AUR62012053-RA:cds"/>
    <property type="gene ID" value="AUR62012053"/>
</dbReference>
<dbReference type="RefSeq" id="XP_021769883.1">
    <property type="nucleotide sequence ID" value="XM_021914191.1"/>
</dbReference>
<dbReference type="GO" id="GO:0016567">
    <property type="term" value="P:protein ubiquitination"/>
    <property type="evidence" value="ECO:0007669"/>
    <property type="project" value="InterPro"/>
</dbReference>
<evidence type="ECO:0000256" key="1">
    <source>
        <dbReference type="ARBA" id="ARBA00000900"/>
    </source>
</evidence>
<keyword evidence="12 16" id="KW-0472">Membrane</keyword>
<evidence type="ECO:0000256" key="14">
    <source>
        <dbReference type="PROSITE-ProRule" id="PRU00175"/>
    </source>
</evidence>
<evidence type="ECO:0000313" key="18">
    <source>
        <dbReference type="EnsemblPlants" id="AUR62012053-RA:cds"/>
    </source>
</evidence>
<feature type="compositionally biased region" description="Low complexity" evidence="15">
    <location>
        <begin position="193"/>
        <end position="206"/>
    </location>
</feature>
<evidence type="ECO:0000256" key="9">
    <source>
        <dbReference type="ARBA" id="ARBA00022786"/>
    </source>
</evidence>
<dbReference type="GO" id="GO:0008270">
    <property type="term" value="F:zinc ion binding"/>
    <property type="evidence" value="ECO:0007669"/>
    <property type="project" value="UniProtKB-KW"/>
</dbReference>
<dbReference type="SMR" id="A0A803LFU7"/>
<keyword evidence="7" id="KW-0479">Metal-binding</keyword>
<dbReference type="AlphaFoldDB" id="A0A803LFU7"/>
<evidence type="ECO:0000256" key="11">
    <source>
        <dbReference type="ARBA" id="ARBA00022989"/>
    </source>
</evidence>
<keyword evidence="11 16" id="KW-1133">Transmembrane helix</keyword>
<sequence length="239" mass="26704">MNLDGDQHDATKRITYDLNSKIMVTAILSLCFVILLVTLLHIYARCVLRHPRRNPTLTFIHPDLVQLSDSTTAKSGLDPTAISLLPSTLFKQMENDDEHIECSVCLSILEEDQQVRRLPNCNHVFHTSCIDQWLSGQATCPICRSEVSPLLTPLDREPPIVSDLTEVVVVTSEGLEHNIQDVINSGNNSNNPSKIINAGSGSSSSSFRMSSFRKIISRERSLSSSRMQVFEDQQNQVQQ</sequence>
<keyword evidence="8 14" id="KW-0863">Zinc-finger</keyword>
<dbReference type="GO" id="GO:0061630">
    <property type="term" value="F:ubiquitin protein ligase activity"/>
    <property type="evidence" value="ECO:0007669"/>
    <property type="project" value="UniProtKB-EC"/>
</dbReference>
<evidence type="ECO:0000256" key="2">
    <source>
        <dbReference type="ARBA" id="ARBA00004167"/>
    </source>
</evidence>
<feature type="region of interest" description="Disordered" evidence="15">
    <location>
        <begin position="182"/>
        <end position="206"/>
    </location>
</feature>
<comment type="similarity">
    <text evidence="13">Belongs to the RING-type zinc finger family. ATL subfamily.</text>
</comment>
<organism evidence="18 19">
    <name type="scientific">Chenopodium quinoa</name>
    <name type="common">Quinoa</name>
    <dbReference type="NCBI Taxonomy" id="63459"/>
    <lineage>
        <taxon>Eukaryota</taxon>
        <taxon>Viridiplantae</taxon>
        <taxon>Streptophyta</taxon>
        <taxon>Embryophyta</taxon>
        <taxon>Tracheophyta</taxon>
        <taxon>Spermatophyta</taxon>
        <taxon>Magnoliopsida</taxon>
        <taxon>eudicotyledons</taxon>
        <taxon>Gunneridae</taxon>
        <taxon>Pentapetalae</taxon>
        <taxon>Caryophyllales</taxon>
        <taxon>Chenopodiaceae</taxon>
        <taxon>Chenopodioideae</taxon>
        <taxon>Atripliceae</taxon>
        <taxon>Chenopodium</taxon>
    </lineage>
</organism>
<evidence type="ECO:0000256" key="7">
    <source>
        <dbReference type="ARBA" id="ARBA00022723"/>
    </source>
</evidence>
<feature type="compositionally biased region" description="Polar residues" evidence="15">
    <location>
        <begin position="182"/>
        <end position="192"/>
    </location>
</feature>
<evidence type="ECO:0000256" key="3">
    <source>
        <dbReference type="ARBA" id="ARBA00004906"/>
    </source>
</evidence>
<feature type="domain" description="RING-type" evidence="17">
    <location>
        <begin position="102"/>
        <end position="144"/>
    </location>
</feature>
<evidence type="ECO:0000256" key="12">
    <source>
        <dbReference type="ARBA" id="ARBA00023136"/>
    </source>
</evidence>
<accession>A0A803LFU7</accession>
<evidence type="ECO:0000256" key="16">
    <source>
        <dbReference type="SAM" id="Phobius"/>
    </source>
</evidence>
<feature type="transmembrane region" description="Helical" evidence="16">
    <location>
        <begin position="22"/>
        <end position="44"/>
    </location>
</feature>
<evidence type="ECO:0000313" key="19">
    <source>
        <dbReference type="Proteomes" id="UP000596660"/>
    </source>
</evidence>
<dbReference type="OrthoDB" id="8062037at2759"/>
<dbReference type="Pfam" id="PF13639">
    <property type="entry name" value="zf-RING_2"/>
    <property type="match status" value="1"/>
</dbReference>
<evidence type="ECO:0000256" key="6">
    <source>
        <dbReference type="ARBA" id="ARBA00022692"/>
    </source>
</evidence>
<dbReference type="SUPFAM" id="SSF57850">
    <property type="entry name" value="RING/U-box"/>
    <property type="match status" value="1"/>
</dbReference>
<dbReference type="InterPro" id="IPR013083">
    <property type="entry name" value="Znf_RING/FYVE/PHD"/>
</dbReference>
<dbReference type="PROSITE" id="PS50089">
    <property type="entry name" value="ZF_RING_2"/>
    <property type="match status" value="1"/>
</dbReference>
<dbReference type="EC" id="2.3.2.27" evidence="4"/>
<dbReference type="Gene3D" id="3.30.40.10">
    <property type="entry name" value="Zinc/RING finger domain, C3HC4 (zinc finger)"/>
    <property type="match status" value="1"/>
</dbReference>
<evidence type="ECO:0000259" key="17">
    <source>
        <dbReference type="PROSITE" id="PS50089"/>
    </source>
</evidence>
<dbReference type="GO" id="GO:0016020">
    <property type="term" value="C:membrane"/>
    <property type="evidence" value="ECO:0007669"/>
    <property type="project" value="UniProtKB-SubCell"/>
</dbReference>
<evidence type="ECO:0000256" key="13">
    <source>
        <dbReference type="ARBA" id="ARBA00024209"/>
    </source>
</evidence>
<protein>
    <recommendedName>
        <fullName evidence="4">RING-type E3 ubiquitin transferase</fullName>
        <ecNumber evidence="4">2.3.2.27</ecNumber>
    </recommendedName>
</protein>
<dbReference type="Proteomes" id="UP000596660">
    <property type="component" value="Unplaced"/>
</dbReference>